<evidence type="ECO:0000256" key="2">
    <source>
        <dbReference type="PROSITE-ProRule" id="PRU00076"/>
    </source>
</evidence>
<evidence type="ECO:0000313" key="6">
    <source>
        <dbReference type="EMBL" id="CAD7284450.1"/>
    </source>
</evidence>
<evidence type="ECO:0000256" key="3">
    <source>
        <dbReference type="SAM" id="Phobius"/>
    </source>
</evidence>
<evidence type="ECO:0000259" key="5">
    <source>
        <dbReference type="PROSITE" id="PS50026"/>
    </source>
</evidence>
<dbReference type="EMBL" id="CAJPEX010008226">
    <property type="protein sequence ID" value="CAG0924602.1"/>
    <property type="molecule type" value="Genomic_DNA"/>
</dbReference>
<keyword evidence="3" id="KW-1133">Transmembrane helix</keyword>
<dbReference type="PROSITE" id="PS01180">
    <property type="entry name" value="CUB"/>
    <property type="match status" value="1"/>
</dbReference>
<reference evidence="6" key="1">
    <citation type="submission" date="2020-11" db="EMBL/GenBank/DDBJ databases">
        <authorList>
            <person name="Tran Van P."/>
        </authorList>
    </citation>
    <scope>NUCLEOTIDE SEQUENCE</scope>
</reference>
<dbReference type="GO" id="GO:0005615">
    <property type="term" value="C:extracellular space"/>
    <property type="evidence" value="ECO:0007669"/>
    <property type="project" value="TreeGrafter"/>
</dbReference>
<dbReference type="Gene3D" id="2.10.25.10">
    <property type="entry name" value="Laminin"/>
    <property type="match status" value="1"/>
</dbReference>
<sequence length="270" mass="29543">MCSSVSLVYHVSMILAFLMMIVKHVFAGEPVIRYQTAAAGVILSPLYPDSEYPPSLNVEWRFRLFPGDTFELDLDRLSPHGLSKAEGDTDRVELVLESGARREVVTLMHAGPEPNKNLSDHIANGGAWFNKTAIGAQEARVTLRFHSDSSGSGVGFRAHYRISCTNASAQCLNGGTCEPQRTYDPFQADVRQEEPLCHCPDQFTGERCETYLPCYELACEPGATCHSDLAAGTVSCRCVRDGYMDLQGRCVDVDECSLSLNSPPSAGKPE</sequence>
<keyword evidence="3" id="KW-0812">Transmembrane</keyword>
<dbReference type="PANTHER" id="PTHR24255:SF31">
    <property type="entry name" value="CUBILIN-LIKE PROTEIN"/>
    <property type="match status" value="1"/>
</dbReference>
<keyword evidence="2" id="KW-0245">EGF-like domain</keyword>
<dbReference type="OrthoDB" id="8747558at2759"/>
<keyword evidence="7" id="KW-1185">Reference proteome</keyword>
<dbReference type="PANTHER" id="PTHR24255">
    <property type="entry name" value="COMPLEMENT COMPONENT 1, S SUBCOMPONENT-RELATED"/>
    <property type="match status" value="1"/>
</dbReference>
<dbReference type="GO" id="GO:0004252">
    <property type="term" value="F:serine-type endopeptidase activity"/>
    <property type="evidence" value="ECO:0007669"/>
    <property type="project" value="TreeGrafter"/>
</dbReference>
<accession>A0A7R9BZD6</accession>
<dbReference type="AlphaFoldDB" id="A0A7R9BZD6"/>
<feature type="transmembrane region" description="Helical" evidence="3">
    <location>
        <begin position="7"/>
        <end position="26"/>
    </location>
</feature>
<dbReference type="SUPFAM" id="SSF57196">
    <property type="entry name" value="EGF/Laminin"/>
    <property type="match status" value="1"/>
</dbReference>
<dbReference type="EMBL" id="OA890263">
    <property type="protein sequence ID" value="CAD7284450.1"/>
    <property type="molecule type" value="Genomic_DNA"/>
</dbReference>
<dbReference type="PROSITE" id="PS50026">
    <property type="entry name" value="EGF_3"/>
    <property type="match status" value="1"/>
</dbReference>
<comment type="caution">
    <text evidence="2">Lacks conserved residue(s) required for the propagation of feature annotation.</text>
</comment>
<feature type="disulfide bond" evidence="2">
    <location>
        <begin position="199"/>
        <end position="208"/>
    </location>
</feature>
<dbReference type="Gene3D" id="2.60.120.290">
    <property type="entry name" value="Spermadhesin, CUB domain"/>
    <property type="match status" value="1"/>
</dbReference>
<proteinExistence type="predicted"/>
<evidence type="ECO:0000313" key="7">
    <source>
        <dbReference type="Proteomes" id="UP000678499"/>
    </source>
</evidence>
<dbReference type="InterPro" id="IPR000742">
    <property type="entry name" value="EGF"/>
</dbReference>
<dbReference type="InterPro" id="IPR000859">
    <property type="entry name" value="CUB_dom"/>
</dbReference>
<dbReference type="CDD" id="cd00041">
    <property type="entry name" value="CUB"/>
    <property type="match status" value="1"/>
</dbReference>
<dbReference type="SMART" id="SM00181">
    <property type="entry name" value="EGF"/>
    <property type="match status" value="2"/>
</dbReference>
<dbReference type="PROSITE" id="PS00022">
    <property type="entry name" value="EGF_1"/>
    <property type="match status" value="1"/>
</dbReference>
<feature type="domain" description="CUB" evidence="4">
    <location>
        <begin position="27"/>
        <end position="163"/>
    </location>
</feature>
<dbReference type="SUPFAM" id="SSF49854">
    <property type="entry name" value="Spermadhesin, CUB domain"/>
    <property type="match status" value="1"/>
</dbReference>
<organism evidence="6">
    <name type="scientific">Notodromas monacha</name>
    <dbReference type="NCBI Taxonomy" id="399045"/>
    <lineage>
        <taxon>Eukaryota</taxon>
        <taxon>Metazoa</taxon>
        <taxon>Ecdysozoa</taxon>
        <taxon>Arthropoda</taxon>
        <taxon>Crustacea</taxon>
        <taxon>Oligostraca</taxon>
        <taxon>Ostracoda</taxon>
        <taxon>Podocopa</taxon>
        <taxon>Podocopida</taxon>
        <taxon>Cypridocopina</taxon>
        <taxon>Cypridoidea</taxon>
        <taxon>Cyprididae</taxon>
        <taxon>Notodromas</taxon>
    </lineage>
</organism>
<gene>
    <name evidence="6" type="ORF">NMOB1V02_LOCUS12056</name>
</gene>
<dbReference type="InterPro" id="IPR035914">
    <property type="entry name" value="Sperma_CUB_dom_sf"/>
</dbReference>
<keyword evidence="1 2" id="KW-1015">Disulfide bond</keyword>
<dbReference type="Proteomes" id="UP000678499">
    <property type="component" value="Unassembled WGS sequence"/>
</dbReference>
<keyword evidence="3" id="KW-0472">Membrane</keyword>
<feature type="domain" description="EGF-like" evidence="5">
    <location>
        <begin position="160"/>
        <end position="209"/>
    </location>
</feature>
<protein>
    <submittedName>
        <fullName evidence="6">Uncharacterized protein</fullName>
    </submittedName>
</protein>
<dbReference type="SMART" id="SM00042">
    <property type="entry name" value="CUB"/>
    <property type="match status" value="1"/>
</dbReference>
<name>A0A7R9BZD6_9CRUS</name>
<evidence type="ECO:0000259" key="4">
    <source>
        <dbReference type="PROSITE" id="PS01180"/>
    </source>
</evidence>
<evidence type="ECO:0000256" key="1">
    <source>
        <dbReference type="ARBA" id="ARBA00023157"/>
    </source>
</evidence>